<evidence type="ECO:0000313" key="3">
    <source>
        <dbReference type="Proteomes" id="UP000809789"/>
    </source>
</evidence>
<sequence>MSPSPSPALIKLLQVLAAQRRQRTLHQQQLHQSVPQDLPPPYTPSTTPTYHTAIPASPNGGRNFHFDPTTTTITLNTGPRIQGSNNRVTLHCPAAPTSPTPITSSAPTPTGTTPTTPSWPSTPLPPTTSGQEARLLAFLLATIHRLNGTSQSPNPQGPTHLVAGESKSPPAPTTPLRVNVVINSGLTIMGNGNVVTYAPTGQERQERQERQARTSEGGKRKRGRSEDGEKEGERGEKRVKREEVE</sequence>
<feature type="region of interest" description="Disordered" evidence="1">
    <location>
        <begin position="199"/>
        <end position="245"/>
    </location>
</feature>
<dbReference type="Proteomes" id="UP000809789">
    <property type="component" value="Unassembled WGS sequence"/>
</dbReference>
<protein>
    <submittedName>
        <fullName evidence="2">Uncharacterized protein</fullName>
    </submittedName>
</protein>
<feature type="compositionally biased region" description="Low complexity" evidence="1">
    <location>
        <begin position="93"/>
        <end position="119"/>
    </location>
</feature>
<name>A0A8K0L175_9PEZI</name>
<feature type="compositionally biased region" description="Basic and acidic residues" evidence="1">
    <location>
        <begin position="203"/>
        <end position="245"/>
    </location>
</feature>
<feature type="region of interest" description="Disordered" evidence="1">
    <location>
        <begin position="147"/>
        <end position="176"/>
    </location>
</feature>
<proteinExistence type="predicted"/>
<dbReference type="AlphaFoldDB" id="A0A8K0L175"/>
<organism evidence="2 3">
    <name type="scientific">Elsinoe batatas</name>
    <dbReference type="NCBI Taxonomy" id="2601811"/>
    <lineage>
        <taxon>Eukaryota</taxon>
        <taxon>Fungi</taxon>
        <taxon>Dikarya</taxon>
        <taxon>Ascomycota</taxon>
        <taxon>Pezizomycotina</taxon>
        <taxon>Dothideomycetes</taxon>
        <taxon>Dothideomycetidae</taxon>
        <taxon>Myriangiales</taxon>
        <taxon>Elsinoaceae</taxon>
        <taxon>Elsinoe</taxon>
    </lineage>
</organism>
<evidence type="ECO:0000256" key="1">
    <source>
        <dbReference type="SAM" id="MobiDB-lite"/>
    </source>
</evidence>
<reference evidence="2" key="1">
    <citation type="submission" date="2021-07" db="EMBL/GenBank/DDBJ databases">
        <title>Elsinoe batatas strain:CRI-CJ2 Genome sequencing and assembly.</title>
        <authorList>
            <person name="Huang L."/>
        </authorList>
    </citation>
    <scope>NUCLEOTIDE SEQUENCE</scope>
    <source>
        <strain evidence="2">CRI-CJ2</strain>
    </source>
</reference>
<evidence type="ECO:0000313" key="2">
    <source>
        <dbReference type="EMBL" id="KAG8625585.1"/>
    </source>
</evidence>
<feature type="region of interest" description="Disordered" evidence="1">
    <location>
        <begin position="23"/>
        <end position="129"/>
    </location>
</feature>
<keyword evidence="3" id="KW-1185">Reference proteome</keyword>
<accession>A0A8K0L175</accession>
<gene>
    <name evidence="2" type="ORF">KVT40_005986</name>
</gene>
<dbReference type="EMBL" id="JAESVG020000007">
    <property type="protein sequence ID" value="KAG8625585.1"/>
    <property type="molecule type" value="Genomic_DNA"/>
</dbReference>
<comment type="caution">
    <text evidence="2">The sequence shown here is derived from an EMBL/GenBank/DDBJ whole genome shotgun (WGS) entry which is preliminary data.</text>
</comment>